<proteinExistence type="predicted"/>
<feature type="compositionally biased region" description="Basic and acidic residues" evidence="1">
    <location>
        <begin position="283"/>
        <end position="299"/>
    </location>
</feature>
<feature type="compositionally biased region" description="Low complexity" evidence="1">
    <location>
        <begin position="300"/>
        <end position="313"/>
    </location>
</feature>
<dbReference type="EMBL" id="SNRW01005411">
    <property type="protein sequence ID" value="KAA6385121.1"/>
    <property type="molecule type" value="Genomic_DNA"/>
</dbReference>
<gene>
    <name evidence="2" type="ORF">EZS28_019353</name>
</gene>
<dbReference type="AlphaFoldDB" id="A0A5J4VRE6"/>
<feature type="compositionally biased region" description="Basic and acidic residues" evidence="1">
    <location>
        <begin position="315"/>
        <end position="329"/>
    </location>
</feature>
<sequence>MLPEEEALIAHELDEVQYIMEPGLQQLNWKSEGVEEFLKQSSESVGELYRKLTAAHNNLREITNKLKSWGAPMMKRDPKDRKMVNPQDVNDRIAARVNEIKKGSSRLQKLVELNRVLFSDIDAQINYLKMVSKLIIEGLVRIVRASMEHLKNLMGAQHDEPFAASAIQRVDIVKKDDDPLFDDANTQNAEDIKSDYKSDVEANAELKTLVQEVEGIVEESIMEVEELQSQYKAIDFLWVEDVQLTFKKFLKEGPQVQVHLQKTMRQESMANLGSNFFGDKKADEVPDKGAKLDDKEKGWKTGTAAKSGTTAAKGGKKDDKDITEPEVYHLPELADYESEV</sequence>
<organism evidence="2 3">
    <name type="scientific">Streblomastix strix</name>
    <dbReference type="NCBI Taxonomy" id="222440"/>
    <lineage>
        <taxon>Eukaryota</taxon>
        <taxon>Metamonada</taxon>
        <taxon>Preaxostyla</taxon>
        <taxon>Oxymonadida</taxon>
        <taxon>Streblomastigidae</taxon>
        <taxon>Streblomastix</taxon>
    </lineage>
</organism>
<feature type="region of interest" description="Disordered" evidence="1">
    <location>
        <begin position="283"/>
        <end position="340"/>
    </location>
</feature>
<reference evidence="2 3" key="1">
    <citation type="submission" date="2019-03" db="EMBL/GenBank/DDBJ databases">
        <title>Single cell metagenomics reveals metabolic interactions within the superorganism composed of flagellate Streblomastix strix and complex community of Bacteroidetes bacteria on its surface.</title>
        <authorList>
            <person name="Treitli S.C."/>
            <person name="Kolisko M."/>
            <person name="Husnik F."/>
            <person name="Keeling P."/>
            <person name="Hampl V."/>
        </authorList>
    </citation>
    <scope>NUCLEOTIDE SEQUENCE [LARGE SCALE GENOMIC DNA]</scope>
    <source>
        <strain evidence="2">ST1C</strain>
    </source>
</reference>
<evidence type="ECO:0008006" key="4">
    <source>
        <dbReference type="Google" id="ProtNLM"/>
    </source>
</evidence>
<dbReference type="OrthoDB" id="10251809at2759"/>
<protein>
    <recommendedName>
        <fullName evidence="4">Dynein heavy chain</fullName>
    </recommendedName>
</protein>
<accession>A0A5J4VRE6</accession>
<evidence type="ECO:0000313" key="2">
    <source>
        <dbReference type="EMBL" id="KAA6385121.1"/>
    </source>
</evidence>
<evidence type="ECO:0000256" key="1">
    <source>
        <dbReference type="SAM" id="MobiDB-lite"/>
    </source>
</evidence>
<dbReference type="Proteomes" id="UP000324800">
    <property type="component" value="Unassembled WGS sequence"/>
</dbReference>
<name>A0A5J4VRE6_9EUKA</name>
<comment type="caution">
    <text evidence="2">The sequence shown here is derived from an EMBL/GenBank/DDBJ whole genome shotgun (WGS) entry which is preliminary data.</text>
</comment>
<evidence type="ECO:0000313" key="3">
    <source>
        <dbReference type="Proteomes" id="UP000324800"/>
    </source>
</evidence>